<evidence type="ECO:0000313" key="3">
    <source>
        <dbReference type="Proteomes" id="UP000277871"/>
    </source>
</evidence>
<feature type="compositionally biased region" description="Low complexity" evidence="1">
    <location>
        <begin position="61"/>
        <end position="72"/>
    </location>
</feature>
<evidence type="ECO:0000313" key="2">
    <source>
        <dbReference type="EMBL" id="RLY94838.1"/>
    </source>
</evidence>
<organism evidence="2 3">
    <name type="scientific">Kocuria tytonicola</name>
    <dbReference type="NCBI Taxonomy" id="2055946"/>
    <lineage>
        <taxon>Bacteria</taxon>
        <taxon>Bacillati</taxon>
        <taxon>Actinomycetota</taxon>
        <taxon>Actinomycetes</taxon>
        <taxon>Micrococcales</taxon>
        <taxon>Micrococcaceae</taxon>
        <taxon>Kocuria</taxon>
    </lineage>
</organism>
<comment type="caution">
    <text evidence="2">The sequence shown here is derived from an EMBL/GenBank/DDBJ whole genome shotgun (WGS) entry which is preliminary data.</text>
</comment>
<dbReference type="EMBL" id="RDEX01000001">
    <property type="protein sequence ID" value="RLY94838.1"/>
    <property type="molecule type" value="Genomic_DNA"/>
</dbReference>
<dbReference type="Proteomes" id="UP000277871">
    <property type="component" value="Unassembled WGS sequence"/>
</dbReference>
<gene>
    <name evidence="2" type="ORF">EAE32_06805</name>
</gene>
<proteinExistence type="predicted"/>
<protein>
    <submittedName>
        <fullName evidence="2">Helix-turn-helix domain-containing protein</fullName>
    </submittedName>
</protein>
<sequence length="88" mass="9886">MDHRDAARVGPHPEPVAEDHRREARIVQMYRDGYSIAQTSEECGISNASVIRIRAAEKQRTTSTTSDPPLSSWEPPHSFLDCCCFESP</sequence>
<dbReference type="AlphaFoldDB" id="A0A3L9L901"/>
<dbReference type="Pfam" id="PF13384">
    <property type="entry name" value="HTH_23"/>
    <property type="match status" value="1"/>
</dbReference>
<name>A0A3L9L901_9MICC</name>
<feature type="region of interest" description="Disordered" evidence="1">
    <location>
        <begin position="57"/>
        <end position="77"/>
    </location>
</feature>
<dbReference type="Gene3D" id="1.10.10.60">
    <property type="entry name" value="Homeodomain-like"/>
    <property type="match status" value="1"/>
</dbReference>
<feature type="region of interest" description="Disordered" evidence="1">
    <location>
        <begin position="1"/>
        <end position="22"/>
    </location>
</feature>
<dbReference type="RefSeq" id="WP_121864564.1">
    <property type="nucleotide sequence ID" value="NZ_RDEX01000001.1"/>
</dbReference>
<accession>A0A3L9L901</accession>
<reference evidence="2 3" key="1">
    <citation type="submission" date="2018-10" db="EMBL/GenBank/DDBJ databases">
        <title>Kocuria tytonicola, new bacteria from the preen glands of American barn owls (Tyto furcata).</title>
        <authorList>
            <person name="Braun M.S."/>
            <person name="Wang E."/>
            <person name="Zimmermann S."/>
            <person name="Boutin S."/>
            <person name="Wagner H."/>
            <person name="Wink M."/>
        </authorList>
    </citation>
    <scope>NUCLEOTIDE SEQUENCE [LARGE SCALE GENOMIC DNA]</scope>
    <source>
        <strain evidence="2 3">473</strain>
    </source>
</reference>
<evidence type="ECO:0000256" key="1">
    <source>
        <dbReference type="SAM" id="MobiDB-lite"/>
    </source>
</evidence>
<keyword evidence="3" id="KW-1185">Reference proteome</keyword>